<reference evidence="10" key="2">
    <citation type="submission" date="2020-09" db="EMBL/GenBank/DDBJ databases">
        <authorList>
            <person name="Sun Q."/>
            <person name="Zhou Y."/>
        </authorList>
    </citation>
    <scope>NUCLEOTIDE SEQUENCE</scope>
    <source>
        <strain evidence="10">CGMCC 1.12997</strain>
    </source>
</reference>
<evidence type="ECO:0000256" key="7">
    <source>
        <dbReference type="ARBA" id="ARBA00023225"/>
    </source>
</evidence>
<comment type="function">
    <text evidence="1">Needed for flagellar regrowth and assembly.</text>
</comment>
<feature type="region of interest" description="Disordered" evidence="8">
    <location>
        <begin position="1"/>
        <end position="31"/>
    </location>
</feature>
<comment type="similarity">
    <text evidence="2">Belongs to the FliH family.</text>
</comment>
<dbReference type="PANTHER" id="PTHR34982">
    <property type="entry name" value="YOP PROTEINS TRANSLOCATION PROTEIN L"/>
    <property type="match status" value="1"/>
</dbReference>
<evidence type="ECO:0000256" key="2">
    <source>
        <dbReference type="ARBA" id="ARBA00006602"/>
    </source>
</evidence>
<accession>A0A917M735</accession>
<dbReference type="PANTHER" id="PTHR34982:SF1">
    <property type="entry name" value="FLAGELLAR ASSEMBLY PROTEIN FLIH"/>
    <property type="match status" value="1"/>
</dbReference>
<dbReference type="Pfam" id="PF02108">
    <property type="entry name" value="FliH"/>
    <property type="match status" value="1"/>
</dbReference>
<organism evidence="10 11">
    <name type="scientific">Edaphobacter dinghuensis</name>
    <dbReference type="NCBI Taxonomy" id="1560005"/>
    <lineage>
        <taxon>Bacteria</taxon>
        <taxon>Pseudomonadati</taxon>
        <taxon>Acidobacteriota</taxon>
        <taxon>Terriglobia</taxon>
        <taxon>Terriglobales</taxon>
        <taxon>Acidobacteriaceae</taxon>
        <taxon>Edaphobacter</taxon>
    </lineage>
</organism>
<gene>
    <name evidence="10" type="ORF">GCM10011585_26430</name>
</gene>
<keyword evidence="4" id="KW-0813">Transport</keyword>
<dbReference type="GO" id="GO:0015031">
    <property type="term" value="P:protein transport"/>
    <property type="evidence" value="ECO:0007669"/>
    <property type="project" value="UniProtKB-KW"/>
</dbReference>
<dbReference type="InterPro" id="IPR018035">
    <property type="entry name" value="Flagellar_FliH/T3SS_HrpE"/>
</dbReference>
<keyword evidence="11" id="KW-1185">Reference proteome</keyword>
<evidence type="ECO:0000256" key="4">
    <source>
        <dbReference type="ARBA" id="ARBA00022448"/>
    </source>
</evidence>
<keyword evidence="7" id="KW-1006">Bacterial flagellum protein export</keyword>
<feature type="domain" description="Flagellar assembly protein FliH/Type III secretion system HrpE" evidence="9">
    <location>
        <begin position="120"/>
        <end position="241"/>
    </location>
</feature>
<proteinExistence type="inferred from homology"/>
<dbReference type="AlphaFoldDB" id="A0A917M735"/>
<keyword evidence="5" id="KW-1005">Bacterial flagellum biogenesis</keyword>
<dbReference type="InterPro" id="IPR051472">
    <property type="entry name" value="T3SS_Stator/FliH"/>
</dbReference>
<protein>
    <recommendedName>
        <fullName evidence="3">Flagellar assembly protein FliH</fullName>
    </recommendedName>
</protein>
<evidence type="ECO:0000259" key="9">
    <source>
        <dbReference type="Pfam" id="PF02108"/>
    </source>
</evidence>
<evidence type="ECO:0000313" key="11">
    <source>
        <dbReference type="Proteomes" id="UP000647241"/>
    </source>
</evidence>
<reference evidence="10" key="1">
    <citation type="journal article" date="2014" name="Int. J. Syst. Evol. Microbiol.">
        <title>Complete genome sequence of Corynebacterium casei LMG S-19264T (=DSM 44701T), isolated from a smear-ripened cheese.</title>
        <authorList>
            <consortium name="US DOE Joint Genome Institute (JGI-PGF)"/>
            <person name="Walter F."/>
            <person name="Albersmeier A."/>
            <person name="Kalinowski J."/>
            <person name="Ruckert C."/>
        </authorList>
    </citation>
    <scope>NUCLEOTIDE SEQUENCE</scope>
    <source>
        <strain evidence="10">CGMCC 1.12997</strain>
    </source>
</reference>
<dbReference type="GO" id="GO:0044781">
    <property type="term" value="P:bacterial-type flagellum organization"/>
    <property type="evidence" value="ECO:0007669"/>
    <property type="project" value="UniProtKB-KW"/>
</dbReference>
<evidence type="ECO:0000256" key="3">
    <source>
        <dbReference type="ARBA" id="ARBA00016507"/>
    </source>
</evidence>
<evidence type="ECO:0000256" key="6">
    <source>
        <dbReference type="ARBA" id="ARBA00022927"/>
    </source>
</evidence>
<name>A0A917M735_9BACT</name>
<dbReference type="EMBL" id="BMGT01000003">
    <property type="protein sequence ID" value="GGG81645.1"/>
    <property type="molecule type" value="Genomic_DNA"/>
</dbReference>
<evidence type="ECO:0000256" key="8">
    <source>
        <dbReference type="SAM" id="MobiDB-lite"/>
    </source>
</evidence>
<sequence>MMTSLSNPHIKGIYNGEASSPLPGMPERIRSGSYRSNDVSRLEFYAVSESGASLAQELEPVQVLNAAEVYTQEQVEEIRQQLKLQQQEFDVQLERARAEAKMESRQEWDAELNERIVMERARVARACEEFARERKRYFLDVEAEVVKLSLAIAARILHREANLDPLLLTAAVRVVVDKIADDSTMELRVPAAELERWKSALAMETRSRVELVGDERLDAGECTLETLVGRVELGVKAQLEEIEKGFFDLLRQRPA</sequence>
<evidence type="ECO:0000256" key="5">
    <source>
        <dbReference type="ARBA" id="ARBA00022795"/>
    </source>
</evidence>
<evidence type="ECO:0000256" key="1">
    <source>
        <dbReference type="ARBA" id="ARBA00003041"/>
    </source>
</evidence>
<dbReference type="GO" id="GO:0005829">
    <property type="term" value="C:cytosol"/>
    <property type="evidence" value="ECO:0007669"/>
    <property type="project" value="TreeGrafter"/>
</dbReference>
<keyword evidence="6" id="KW-0653">Protein transport</keyword>
<dbReference type="Proteomes" id="UP000647241">
    <property type="component" value="Unassembled WGS sequence"/>
</dbReference>
<evidence type="ECO:0000313" key="10">
    <source>
        <dbReference type="EMBL" id="GGG81645.1"/>
    </source>
</evidence>
<comment type="caution">
    <text evidence="10">The sequence shown here is derived from an EMBL/GenBank/DDBJ whole genome shotgun (WGS) entry which is preliminary data.</text>
</comment>